<evidence type="ECO:0000256" key="1">
    <source>
        <dbReference type="SAM" id="SignalP"/>
    </source>
</evidence>
<sequence>MKKLALTLAATAFAVSGCMGSDVAGTAGSLMPALGGGNANANTAAALLNTVATNQGGAITTGTAQNAAAAQAVSAMTGGVAGTNIAVPNYAQAYMSLSCDQIQANIAAQASQPPVAGMAGLFGALRGGTGAANLLNAGSQLATHGSEVTRGLEAAAAAKGC</sequence>
<evidence type="ECO:0000313" key="2">
    <source>
        <dbReference type="EMBL" id="MBB5516996.1"/>
    </source>
</evidence>
<name>A0A840X5C6_9RHOB</name>
<protein>
    <submittedName>
        <fullName evidence="2">Uncharacterized protein</fullName>
    </submittedName>
</protein>
<dbReference type="PROSITE" id="PS51257">
    <property type="entry name" value="PROKAR_LIPOPROTEIN"/>
    <property type="match status" value="1"/>
</dbReference>
<gene>
    <name evidence="2" type="ORF">FHS89_003040</name>
</gene>
<accession>A0A840X5C6</accession>
<organism evidence="2 3">
    <name type="scientific">Rubricella aquisinus</name>
    <dbReference type="NCBI Taxonomy" id="2028108"/>
    <lineage>
        <taxon>Bacteria</taxon>
        <taxon>Pseudomonadati</taxon>
        <taxon>Pseudomonadota</taxon>
        <taxon>Alphaproteobacteria</taxon>
        <taxon>Rhodobacterales</taxon>
        <taxon>Paracoccaceae</taxon>
        <taxon>Rubricella</taxon>
    </lineage>
</organism>
<proteinExistence type="predicted"/>
<keyword evidence="1" id="KW-0732">Signal</keyword>
<dbReference type="AlphaFoldDB" id="A0A840X5C6"/>
<reference evidence="2 3" key="1">
    <citation type="submission" date="2020-08" db="EMBL/GenBank/DDBJ databases">
        <title>Genomic Encyclopedia of Type Strains, Phase IV (KMG-IV): sequencing the most valuable type-strain genomes for metagenomic binning, comparative biology and taxonomic classification.</title>
        <authorList>
            <person name="Goeker M."/>
        </authorList>
    </citation>
    <scope>NUCLEOTIDE SEQUENCE [LARGE SCALE GENOMIC DNA]</scope>
    <source>
        <strain evidence="2 3">DSM 103377</strain>
    </source>
</reference>
<comment type="caution">
    <text evidence="2">The sequence shown here is derived from an EMBL/GenBank/DDBJ whole genome shotgun (WGS) entry which is preliminary data.</text>
</comment>
<feature type="chain" id="PRO_5032687158" evidence="1">
    <location>
        <begin position="25"/>
        <end position="161"/>
    </location>
</feature>
<dbReference type="RefSeq" id="WP_184012955.1">
    <property type="nucleotide sequence ID" value="NZ_JACIJS010000011.1"/>
</dbReference>
<dbReference type="EMBL" id="JACIJS010000011">
    <property type="protein sequence ID" value="MBB5516996.1"/>
    <property type="molecule type" value="Genomic_DNA"/>
</dbReference>
<evidence type="ECO:0000313" key="3">
    <source>
        <dbReference type="Proteomes" id="UP000553766"/>
    </source>
</evidence>
<keyword evidence="3" id="KW-1185">Reference proteome</keyword>
<dbReference type="Proteomes" id="UP000553766">
    <property type="component" value="Unassembled WGS sequence"/>
</dbReference>
<feature type="signal peptide" evidence="1">
    <location>
        <begin position="1"/>
        <end position="24"/>
    </location>
</feature>